<protein>
    <submittedName>
        <fullName evidence="1">Uncharacterized protein</fullName>
    </submittedName>
</protein>
<organism evidence="1 2">
    <name type="scientific">Levilinea saccharolytica</name>
    <dbReference type="NCBI Taxonomy" id="229921"/>
    <lineage>
        <taxon>Bacteria</taxon>
        <taxon>Bacillati</taxon>
        <taxon>Chloroflexota</taxon>
        <taxon>Anaerolineae</taxon>
        <taxon>Anaerolineales</taxon>
        <taxon>Anaerolineaceae</taxon>
        <taxon>Levilinea</taxon>
    </lineage>
</organism>
<evidence type="ECO:0000313" key="2">
    <source>
        <dbReference type="Proteomes" id="UP000050501"/>
    </source>
</evidence>
<dbReference type="Proteomes" id="UP000050501">
    <property type="component" value="Unassembled WGS sequence"/>
</dbReference>
<dbReference type="STRING" id="229921.ADN01_11310"/>
<dbReference type="Gene3D" id="2.60.120.260">
    <property type="entry name" value="Galactose-binding domain-like"/>
    <property type="match status" value="1"/>
</dbReference>
<dbReference type="OrthoDB" id="514320at2"/>
<dbReference type="AlphaFoldDB" id="A0A0P6XKG9"/>
<sequence>MLRLKWFQFSLWGVVIALLGGLVGGVQAQADCPALHDLAEGAQEWALTGGLQTWEDTQETACASSAGDDPLFPLRGQAQSGYATLWYRLRTHAPGSLRLSSQGSSVDTLLGVWLVNPDGSLSAKPLKWNDNASRGKYSQLSAALKGGQEVRIVLAAKTPAEGQLHLSARFQPARAVNDARAYAVKVPASSTPFTWSADTDVWRATQAASDPPVVNAVLERTVWYRFKPVISGWLTLDTARSNYDTAAWVGYSGQMPPFEGEDAGTSVFQTKINAMPVVAGLTYFIEVGGHPPLDPLQPSPSLLGLDLDFQPWAAAGPGEYQALGEPLMSYGNGWMTREHISAVGGDYVVTGGVHEAAALTFTGRGVELVYARLPEAGKLRLWVDGKAVTTIDQRRSSELWGRVWRRRWTQAGTHTLTLMQTGSGEVNFDLIRVLP</sequence>
<dbReference type="SUPFAM" id="SSF49785">
    <property type="entry name" value="Galactose-binding domain-like"/>
    <property type="match status" value="1"/>
</dbReference>
<dbReference type="EMBL" id="LGCM01000039">
    <property type="protein sequence ID" value="KPL80711.1"/>
    <property type="molecule type" value="Genomic_DNA"/>
</dbReference>
<keyword evidence="2" id="KW-1185">Reference proteome</keyword>
<dbReference type="InterPro" id="IPR008979">
    <property type="entry name" value="Galactose-bd-like_sf"/>
</dbReference>
<reference evidence="1 2" key="1">
    <citation type="submission" date="2015-07" db="EMBL/GenBank/DDBJ databases">
        <title>Genome sequence of Levilinea saccharolytica DSM 16555.</title>
        <authorList>
            <person name="Hemp J."/>
            <person name="Ward L.M."/>
            <person name="Pace L.A."/>
            <person name="Fischer W.W."/>
        </authorList>
    </citation>
    <scope>NUCLEOTIDE SEQUENCE [LARGE SCALE GENOMIC DNA]</scope>
    <source>
        <strain evidence="1 2">KIBI-1</strain>
    </source>
</reference>
<proteinExistence type="predicted"/>
<comment type="caution">
    <text evidence="1">The sequence shown here is derived from an EMBL/GenBank/DDBJ whole genome shotgun (WGS) entry which is preliminary data.</text>
</comment>
<gene>
    <name evidence="1" type="ORF">ADN01_11310</name>
</gene>
<accession>A0A0P6XKG9</accession>
<evidence type="ECO:0000313" key="1">
    <source>
        <dbReference type="EMBL" id="KPL80711.1"/>
    </source>
</evidence>
<name>A0A0P6XKG9_9CHLR</name>
<dbReference type="RefSeq" id="WP_062417672.1">
    <property type="nucleotide sequence ID" value="NZ_DF967974.1"/>
</dbReference>